<feature type="region of interest" description="Disordered" evidence="1">
    <location>
        <begin position="43"/>
        <end position="70"/>
    </location>
</feature>
<protein>
    <submittedName>
        <fullName evidence="2">Uncharacterized protein</fullName>
    </submittedName>
</protein>
<organism evidence="2 3">
    <name type="scientific">Triticum urartu</name>
    <name type="common">Red wild einkorn</name>
    <name type="synonym">Crithodium urartu</name>
    <dbReference type="NCBI Taxonomy" id="4572"/>
    <lineage>
        <taxon>Eukaryota</taxon>
        <taxon>Viridiplantae</taxon>
        <taxon>Streptophyta</taxon>
        <taxon>Embryophyta</taxon>
        <taxon>Tracheophyta</taxon>
        <taxon>Spermatophyta</taxon>
        <taxon>Magnoliopsida</taxon>
        <taxon>Liliopsida</taxon>
        <taxon>Poales</taxon>
        <taxon>Poaceae</taxon>
        <taxon>BOP clade</taxon>
        <taxon>Pooideae</taxon>
        <taxon>Triticodae</taxon>
        <taxon>Triticeae</taxon>
        <taxon>Triticinae</taxon>
        <taxon>Triticum</taxon>
    </lineage>
</organism>
<reference evidence="2" key="2">
    <citation type="submission" date="2018-03" db="EMBL/GenBank/DDBJ databases">
        <title>The Triticum urartu genome reveals the dynamic nature of wheat genome evolution.</title>
        <authorList>
            <person name="Ling H."/>
            <person name="Ma B."/>
            <person name="Shi X."/>
            <person name="Liu H."/>
            <person name="Dong L."/>
            <person name="Sun H."/>
            <person name="Cao Y."/>
            <person name="Gao Q."/>
            <person name="Zheng S."/>
            <person name="Li Y."/>
            <person name="Yu Y."/>
            <person name="Du H."/>
            <person name="Qi M."/>
            <person name="Li Y."/>
            <person name="Yu H."/>
            <person name="Cui Y."/>
            <person name="Wang N."/>
            <person name="Chen C."/>
            <person name="Wu H."/>
            <person name="Zhao Y."/>
            <person name="Zhang J."/>
            <person name="Li Y."/>
            <person name="Zhou W."/>
            <person name="Zhang B."/>
            <person name="Hu W."/>
            <person name="Eijk M."/>
            <person name="Tang J."/>
            <person name="Witsenboer H."/>
            <person name="Zhao S."/>
            <person name="Li Z."/>
            <person name="Zhang A."/>
            <person name="Wang D."/>
            <person name="Liang C."/>
        </authorList>
    </citation>
    <scope>NUCLEOTIDE SEQUENCE [LARGE SCALE GENOMIC DNA]</scope>
    <source>
        <strain evidence="2">cv. G1812</strain>
    </source>
</reference>
<accession>A0A8R7QW68</accession>
<reference evidence="3" key="1">
    <citation type="journal article" date="2013" name="Nature">
        <title>Draft genome of the wheat A-genome progenitor Triticum urartu.</title>
        <authorList>
            <person name="Ling H.Q."/>
            <person name="Zhao S."/>
            <person name="Liu D."/>
            <person name="Wang J."/>
            <person name="Sun H."/>
            <person name="Zhang C."/>
            <person name="Fan H."/>
            <person name="Li D."/>
            <person name="Dong L."/>
            <person name="Tao Y."/>
            <person name="Gao C."/>
            <person name="Wu H."/>
            <person name="Li Y."/>
            <person name="Cui Y."/>
            <person name="Guo X."/>
            <person name="Zheng S."/>
            <person name="Wang B."/>
            <person name="Yu K."/>
            <person name="Liang Q."/>
            <person name="Yang W."/>
            <person name="Lou X."/>
            <person name="Chen J."/>
            <person name="Feng M."/>
            <person name="Jian J."/>
            <person name="Zhang X."/>
            <person name="Luo G."/>
            <person name="Jiang Y."/>
            <person name="Liu J."/>
            <person name="Wang Z."/>
            <person name="Sha Y."/>
            <person name="Zhang B."/>
            <person name="Wu H."/>
            <person name="Tang D."/>
            <person name="Shen Q."/>
            <person name="Xue P."/>
            <person name="Zou S."/>
            <person name="Wang X."/>
            <person name="Liu X."/>
            <person name="Wang F."/>
            <person name="Yang Y."/>
            <person name="An X."/>
            <person name="Dong Z."/>
            <person name="Zhang K."/>
            <person name="Zhang X."/>
            <person name="Luo M.C."/>
            <person name="Dvorak J."/>
            <person name="Tong Y."/>
            <person name="Wang J."/>
            <person name="Yang H."/>
            <person name="Li Z."/>
            <person name="Wang D."/>
            <person name="Zhang A."/>
            <person name="Wang J."/>
        </authorList>
    </citation>
    <scope>NUCLEOTIDE SEQUENCE</scope>
    <source>
        <strain evidence="3">cv. G1812</strain>
    </source>
</reference>
<dbReference type="EnsemblPlants" id="TuG1812G0600003336.01.T01">
    <property type="protein sequence ID" value="TuG1812G0600003336.01.T01.cds419783"/>
    <property type="gene ID" value="TuG1812G0600003336.01"/>
</dbReference>
<evidence type="ECO:0000313" key="2">
    <source>
        <dbReference type="EnsemblPlants" id="TuG1812G0600003336.01.T01.cds419783"/>
    </source>
</evidence>
<dbReference type="Proteomes" id="UP000015106">
    <property type="component" value="Chromosome 6"/>
</dbReference>
<name>A0A8R7QW68_TRIUA</name>
<keyword evidence="3" id="KW-1185">Reference proteome</keyword>
<proteinExistence type="predicted"/>
<sequence>MKWEKRPVVCMKKRSSWWRGSRERAPAAEATTTHRWERIRALGEGGERTELGGGSARPSHGASVVDSPLT</sequence>
<dbReference type="Gramene" id="TuG1812G0600003336.01.T01">
    <property type="protein sequence ID" value="TuG1812G0600003336.01.T01.cds419783"/>
    <property type="gene ID" value="TuG1812G0600003336.01"/>
</dbReference>
<reference evidence="2" key="3">
    <citation type="submission" date="2022-06" db="UniProtKB">
        <authorList>
            <consortium name="EnsemblPlants"/>
        </authorList>
    </citation>
    <scope>IDENTIFICATION</scope>
</reference>
<evidence type="ECO:0000256" key="1">
    <source>
        <dbReference type="SAM" id="MobiDB-lite"/>
    </source>
</evidence>
<dbReference type="AlphaFoldDB" id="A0A8R7QW68"/>
<evidence type="ECO:0000313" key="3">
    <source>
        <dbReference type="Proteomes" id="UP000015106"/>
    </source>
</evidence>